<dbReference type="InterPro" id="IPR024180">
    <property type="entry name" value="Tetrapyrrole_Mease/MazG_pred"/>
</dbReference>
<dbReference type="CDD" id="cd11529">
    <property type="entry name" value="NTP-PPase_MazG_Cterm"/>
    <property type="match status" value="1"/>
</dbReference>
<dbReference type="InterPro" id="IPR011551">
    <property type="entry name" value="NTP_PyrPHydrolase_MazG"/>
</dbReference>
<evidence type="ECO:0000259" key="2">
    <source>
        <dbReference type="Pfam" id="PF03819"/>
    </source>
</evidence>
<dbReference type="GO" id="GO:0047693">
    <property type="term" value="F:ATP diphosphatase activity"/>
    <property type="evidence" value="ECO:0007669"/>
    <property type="project" value="UniProtKB-EC"/>
</dbReference>
<dbReference type="Pfam" id="PF03819">
    <property type="entry name" value="MazG"/>
    <property type="match status" value="2"/>
</dbReference>
<dbReference type="EMBL" id="UXAV01000014">
    <property type="protein sequence ID" value="VDC18884.1"/>
    <property type="molecule type" value="Genomic_DNA"/>
</dbReference>
<keyword evidence="4" id="KW-1185">Reference proteome</keyword>
<dbReference type="PIRSF" id="PIRSF002845">
    <property type="entry name" value="Ttrprl_mtas_MazG"/>
    <property type="match status" value="1"/>
</dbReference>
<reference evidence="3 4" key="1">
    <citation type="submission" date="2018-11" db="EMBL/GenBank/DDBJ databases">
        <authorList>
            <person name="Criscuolo A."/>
        </authorList>
    </citation>
    <scope>NUCLEOTIDE SEQUENCE [LARGE SCALE GENOMIC DNA]</scope>
    <source>
        <strain evidence="3">ATB-66</strain>
    </source>
</reference>
<dbReference type="InterPro" id="IPR035996">
    <property type="entry name" value="4pyrrol_Methylase_sf"/>
</dbReference>
<dbReference type="GO" id="GO:0046047">
    <property type="term" value="P:TTP catabolic process"/>
    <property type="evidence" value="ECO:0007669"/>
    <property type="project" value="TreeGrafter"/>
</dbReference>
<dbReference type="GO" id="GO:0046061">
    <property type="term" value="P:dATP catabolic process"/>
    <property type="evidence" value="ECO:0007669"/>
    <property type="project" value="TreeGrafter"/>
</dbReference>
<dbReference type="CDD" id="cd11528">
    <property type="entry name" value="NTP-PPase_MazG_Nterm"/>
    <property type="match status" value="1"/>
</dbReference>
<gene>
    <name evidence="3" type="primary">mazG</name>
    <name evidence="3" type="ORF">FILTAD_00168</name>
</gene>
<dbReference type="InterPro" id="IPR004518">
    <property type="entry name" value="MazG-like_dom"/>
</dbReference>
<evidence type="ECO:0000313" key="3">
    <source>
        <dbReference type="EMBL" id="VDC18884.1"/>
    </source>
</evidence>
<dbReference type="InterPro" id="IPR048015">
    <property type="entry name" value="NTP-PPase_MazG-like_N"/>
</dbReference>
<dbReference type="GO" id="GO:0046052">
    <property type="term" value="P:UTP catabolic process"/>
    <property type="evidence" value="ECO:0007669"/>
    <property type="project" value="TreeGrafter"/>
</dbReference>
<dbReference type="GO" id="GO:0008168">
    <property type="term" value="F:methyltransferase activity"/>
    <property type="evidence" value="ECO:0007669"/>
    <property type="project" value="InterPro"/>
</dbReference>
<dbReference type="GO" id="GO:0006203">
    <property type="term" value="P:dGTP catabolic process"/>
    <property type="evidence" value="ECO:0007669"/>
    <property type="project" value="TreeGrafter"/>
</dbReference>
<dbReference type="NCBIfam" id="TIGR00444">
    <property type="entry name" value="mazG"/>
    <property type="match status" value="1"/>
</dbReference>
<dbReference type="Gene3D" id="1.10.287.1080">
    <property type="entry name" value="MazG-like"/>
    <property type="match status" value="2"/>
</dbReference>
<sequence length="491" mass="56014">MYPITVIGLGASDLDQLALGTYRKLKEANFIVARTDQHPAIDALRAEGIVIKSFDAIYVKNDSFQQVYEGIVEELLSLCMEKPVTYVVPGHPLVAEQTVQLLVEKEQQGLITLEIAGGNSFLDPIFAALRIDPIEGFQLLDGTDMKRDDVQMKQHVLIGQIYDAFVASEVKLSLMEKYAFDHPVIVVTAAGSKAEKLRTVPLFELDRVTEIDNLTTVYVPPVINRDDRLKDWSTFREIIAALRAPDGCPWDREQTHESLKRYLVEETHELLEAINQKDDEAIIEELGDVILQVFLHAQIGEDDGYFAMEDILHAVGSKMIRRHPHVFGDKDVESSEEVLRNWQEIKKAEKPQVESVLDDQERYSASLLTAFNFQKEAGKVGFDWPTIEGAFDKFEEEWQEFREEVKNGKSESQTDELGDVLFTLVNLARFLKLSPEEAMIHANQKFKQRFLFVEKSVHAERGKFTDYTLDELESFWQQAKELGKGENDETR</sequence>
<dbReference type="InterPro" id="IPR035013">
    <property type="entry name" value="YabN_N"/>
</dbReference>
<dbReference type="AlphaFoldDB" id="A0A3P5WEE2"/>
<dbReference type="NCBIfam" id="NF007113">
    <property type="entry name" value="PRK09562.1"/>
    <property type="match status" value="1"/>
</dbReference>
<dbReference type="InterPro" id="IPR048011">
    <property type="entry name" value="NTP-PPase_MazG-like_C"/>
</dbReference>
<protein>
    <submittedName>
        <fullName evidence="3">Nucleoside triphosphate pyrophosphohydrolase</fullName>
        <ecNumber evidence="3">3.6.1.8</ecNumber>
    </submittedName>
</protein>
<dbReference type="SUPFAM" id="SSF53790">
    <property type="entry name" value="Tetrapyrrole methylase"/>
    <property type="match status" value="1"/>
</dbReference>
<dbReference type="Gene3D" id="3.40.1010.10">
    <property type="entry name" value="Cobalt-precorrin-4 Transmethylase, Domain 1"/>
    <property type="match status" value="1"/>
</dbReference>
<dbReference type="GO" id="GO:0006950">
    <property type="term" value="P:response to stress"/>
    <property type="evidence" value="ECO:0007669"/>
    <property type="project" value="UniProtKB-ARBA"/>
</dbReference>
<evidence type="ECO:0000259" key="1">
    <source>
        <dbReference type="Pfam" id="PF00590"/>
    </source>
</evidence>
<feature type="domain" description="Tetrapyrrole methylase" evidence="1">
    <location>
        <begin position="4"/>
        <end position="205"/>
    </location>
</feature>
<dbReference type="CDD" id="cd11723">
    <property type="entry name" value="YabN_N_like"/>
    <property type="match status" value="1"/>
</dbReference>
<dbReference type="OrthoDB" id="9808939at2"/>
<organism evidence="3 4">
    <name type="scientific">Filibacter tadaridae</name>
    <dbReference type="NCBI Taxonomy" id="2483811"/>
    <lineage>
        <taxon>Bacteria</taxon>
        <taxon>Bacillati</taxon>
        <taxon>Bacillota</taxon>
        <taxon>Bacilli</taxon>
        <taxon>Bacillales</taxon>
        <taxon>Caryophanaceae</taxon>
        <taxon>Filibacter</taxon>
    </lineage>
</organism>
<accession>A0A3P5WEE2</accession>
<dbReference type="GO" id="GO:0046081">
    <property type="term" value="P:dUTP catabolic process"/>
    <property type="evidence" value="ECO:0007669"/>
    <property type="project" value="TreeGrafter"/>
</dbReference>
<dbReference type="Proteomes" id="UP000270468">
    <property type="component" value="Unassembled WGS sequence"/>
</dbReference>
<feature type="domain" description="NTP pyrophosphohydrolase MazG-like" evidence="2">
    <location>
        <begin position="254"/>
        <end position="327"/>
    </location>
</feature>
<dbReference type="InterPro" id="IPR014777">
    <property type="entry name" value="4pyrrole_Mease_sub1"/>
</dbReference>
<dbReference type="PANTHER" id="PTHR30522">
    <property type="entry name" value="NUCLEOSIDE TRIPHOSPHATE PYROPHOSPHOHYDROLASE"/>
    <property type="match status" value="1"/>
</dbReference>
<dbReference type="GO" id="GO:0046076">
    <property type="term" value="P:dTTP catabolic process"/>
    <property type="evidence" value="ECO:0007669"/>
    <property type="project" value="TreeGrafter"/>
</dbReference>
<dbReference type="Pfam" id="PF00590">
    <property type="entry name" value="TP_methylase"/>
    <property type="match status" value="1"/>
</dbReference>
<dbReference type="InterPro" id="IPR000878">
    <property type="entry name" value="4pyrrol_Mease"/>
</dbReference>
<dbReference type="PANTHER" id="PTHR30522:SF0">
    <property type="entry name" value="NUCLEOSIDE TRIPHOSPHATE PYROPHOSPHOHYDROLASE"/>
    <property type="match status" value="1"/>
</dbReference>
<proteinExistence type="predicted"/>
<dbReference type="SUPFAM" id="SSF101386">
    <property type="entry name" value="all-alpha NTP pyrophosphatases"/>
    <property type="match status" value="2"/>
</dbReference>
<keyword evidence="3" id="KW-0378">Hydrolase</keyword>
<evidence type="ECO:0000313" key="4">
    <source>
        <dbReference type="Proteomes" id="UP000270468"/>
    </source>
</evidence>
<dbReference type="FunFam" id="1.10.287.1080:FF:000001">
    <property type="entry name" value="Nucleoside triphosphate pyrophosphohydrolase"/>
    <property type="match status" value="1"/>
</dbReference>
<dbReference type="EC" id="3.6.1.8" evidence="3"/>
<feature type="domain" description="NTP pyrophosphohydrolase MazG-like" evidence="2">
    <location>
        <begin position="395"/>
        <end position="449"/>
    </location>
</feature>
<dbReference type="RefSeq" id="WP_124068654.1">
    <property type="nucleotide sequence ID" value="NZ_CBCRXF010000016.1"/>
</dbReference>
<name>A0A3P5WEE2_9BACL</name>